<gene>
    <name evidence="2" type="ORF">ECC02_008372</name>
</gene>
<sequence length="248" mass="28114">MKTLLVEMIRGPMTTPTAVPQQLELWGLTLARKKLCPPIIRANPPLKAPDNPEVLPIVRLHQPTNMIQSLRMQDPQQRQPQTPQRVTRRRKATVTAAPRSPTPPPLFCFFFLLRLRLRWWLRESEGERAVHRPHTHSSFTHSLCVSPCMDSRPHLTPRSTHIMYPLYICMHTHAGPLVLSFAPHAPLPSCLAAWAEHRNCFCFVFIALSGRPPSLSLSLCVCVLLYGSNECVCAGRPTLRLFVFFCCG</sequence>
<dbReference type="Proteomes" id="UP000583944">
    <property type="component" value="Unassembled WGS sequence"/>
</dbReference>
<comment type="caution">
    <text evidence="2">The sequence shown here is derived from an EMBL/GenBank/DDBJ whole genome shotgun (WGS) entry which is preliminary data.</text>
</comment>
<accession>A0A7J6XW71</accession>
<organism evidence="2 3">
    <name type="scientific">Trypanosoma cruzi</name>
    <dbReference type="NCBI Taxonomy" id="5693"/>
    <lineage>
        <taxon>Eukaryota</taxon>
        <taxon>Discoba</taxon>
        <taxon>Euglenozoa</taxon>
        <taxon>Kinetoplastea</taxon>
        <taxon>Metakinetoplastina</taxon>
        <taxon>Trypanosomatida</taxon>
        <taxon>Trypanosomatidae</taxon>
        <taxon>Trypanosoma</taxon>
        <taxon>Schizotrypanum</taxon>
    </lineage>
</organism>
<evidence type="ECO:0000313" key="3">
    <source>
        <dbReference type="Proteomes" id="UP000583944"/>
    </source>
</evidence>
<dbReference type="EMBL" id="JABDHM010000089">
    <property type="protein sequence ID" value="KAF5218667.1"/>
    <property type="molecule type" value="Genomic_DNA"/>
</dbReference>
<proteinExistence type="predicted"/>
<protein>
    <submittedName>
        <fullName evidence="2">Uncharacterized protein</fullName>
    </submittedName>
</protein>
<feature type="region of interest" description="Disordered" evidence="1">
    <location>
        <begin position="70"/>
        <end position="99"/>
    </location>
</feature>
<dbReference type="AlphaFoldDB" id="A0A7J6XW71"/>
<feature type="compositionally biased region" description="Low complexity" evidence="1">
    <location>
        <begin position="71"/>
        <end position="85"/>
    </location>
</feature>
<reference evidence="2 3" key="1">
    <citation type="journal article" date="2019" name="Genome Biol. Evol.">
        <title>Nanopore Sequencing Significantly Improves Genome Assembly of the Protozoan Parasite Trypanosoma cruzi.</title>
        <authorList>
            <person name="Diaz-Viraque F."/>
            <person name="Pita S."/>
            <person name="Greif G."/>
            <person name="de Souza R.C.M."/>
            <person name="Iraola G."/>
            <person name="Robello C."/>
        </authorList>
    </citation>
    <scope>NUCLEOTIDE SEQUENCE [LARGE SCALE GENOMIC DNA]</scope>
    <source>
        <strain evidence="2 3">Berenice</strain>
    </source>
</reference>
<evidence type="ECO:0000313" key="2">
    <source>
        <dbReference type="EMBL" id="KAF5218667.1"/>
    </source>
</evidence>
<dbReference type="VEuPathDB" id="TriTrypDB:ECC02_008372"/>
<evidence type="ECO:0000256" key="1">
    <source>
        <dbReference type="SAM" id="MobiDB-lite"/>
    </source>
</evidence>
<name>A0A7J6XW71_TRYCR</name>